<evidence type="ECO:0000313" key="7">
    <source>
        <dbReference type="Proteomes" id="UP000092612"/>
    </source>
</evidence>
<dbReference type="STRING" id="996801.BW723_04130"/>
<dbReference type="SUPFAM" id="SSF53649">
    <property type="entry name" value="Alkaline phosphatase-like"/>
    <property type="match status" value="1"/>
</dbReference>
<evidence type="ECO:0000256" key="4">
    <source>
        <dbReference type="ARBA" id="ARBA00022837"/>
    </source>
</evidence>
<dbReference type="GO" id="GO:0004065">
    <property type="term" value="F:arylsulfatase activity"/>
    <property type="evidence" value="ECO:0007669"/>
    <property type="project" value="TreeGrafter"/>
</dbReference>
<keyword evidence="4" id="KW-0106">Calcium</keyword>
<keyword evidence="7" id="KW-1185">Reference proteome</keyword>
<dbReference type="InterPro" id="IPR017850">
    <property type="entry name" value="Alkaline_phosphatase_core_sf"/>
</dbReference>
<accession>A0A1B8TUW1</accession>
<dbReference type="EMBL" id="LSFL01000035">
    <property type="protein sequence ID" value="OBY63453.1"/>
    <property type="molecule type" value="Genomic_DNA"/>
</dbReference>
<dbReference type="GO" id="GO:0046872">
    <property type="term" value="F:metal ion binding"/>
    <property type="evidence" value="ECO:0007669"/>
    <property type="project" value="UniProtKB-KW"/>
</dbReference>
<dbReference type="Gene3D" id="3.30.1120.10">
    <property type="match status" value="1"/>
</dbReference>
<comment type="similarity">
    <text evidence="1">Belongs to the sulfatase family.</text>
</comment>
<dbReference type="PANTHER" id="PTHR42693:SF53">
    <property type="entry name" value="ENDO-4-O-SULFATASE"/>
    <property type="match status" value="1"/>
</dbReference>
<dbReference type="Proteomes" id="UP000092612">
    <property type="component" value="Unassembled WGS sequence"/>
</dbReference>
<dbReference type="PROSITE" id="PS00523">
    <property type="entry name" value="SULFATASE_1"/>
    <property type="match status" value="1"/>
</dbReference>
<keyword evidence="2" id="KW-0479">Metal-binding</keyword>
<evidence type="ECO:0000256" key="2">
    <source>
        <dbReference type="ARBA" id="ARBA00022723"/>
    </source>
</evidence>
<dbReference type="InterPro" id="IPR000917">
    <property type="entry name" value="Sulfatase_N"/>
</dbReference>
<sequence length="471" mass="53694">MKITYKSYLSKLFFLAFLGICIQGLSAQKKNIIFLFADDAGYNDFGFQGSKYFDTPNLDQLAKEGMVFKEAYTTAAVCGPSRAGLLTGKYQQRFGIEENNVPGYMSQSSKLLGDEMGLPLDQKTIADHLKPLGYKSVIFGKWHLGGADKYHPLKRGFDEFYGFRGGARSFFELTEKEAVNKPEDKWEEGFGYFKEPKKYVTDHIADEACNFMERNKNNPFFMYVSFNAVHTPLHATPEDLEKVKHLQGKRKKIAAMAIALDRACGQILDKLKELGLEENTMIVFSNDNGGPDGSKTSNYPLSGCKSNHLEGGIRVPAIIKFPNVIKANSVYHKPISMLDMLPTFVNVAQGDASKIKGLDGVDLIPYLTGVKKESPHEVLFWKKENRGVVRKGDWKMLRYPDRPAELYNIKEDISESNNLAYKHPEKVRELFKVLWNWESELERPLWQLKRVYEVNAMKRMDEKRDPLIDKD</sequence>
<reference evidence="7" key="1">
    <citation type="submission" date="2016-02" db="EMBL/GenBank/DDBJ databases">
        <title>Paenibacillus sp. LPB0068, isolated from Crassostrea gigas.</title>
        <authorList>
            <person name="Shin S.-K."/>
            <person name="Yi H."/>
        </authorList>
    </citation>
    <scope>NUCLEOTIDE SEQUENCE [LARGE SCALE GENOMIC DNA]</scope>
    <source>
        <strain evidence="7">KCTC 23969</strain>
    </source>
</reference>
<dbReference type="AlphaFoldDB" id="A0A1B8TUW1"/>
<dbReference type="InterPro" id="IPR050738">
    <property type="entry name" value="Sulfatase"/>
</dbReference>
<protein>
    <submittedName>
        <fullName evidence="6">Sulfatase</fullName>
    </submittedName>
</protein>
<dbReference type="Pfam" id="PF00884">
    <property type="entry name" value="Sulfatase"/>
    <property type="match status" value="1"/>
</dbReference>
<evidence type="ECO:0000313" key="6">
    <source>
        <dbReference type="EMBL" id="OBY63453.1"/>
    </source>
</evidence>
<feature type="domain" description="Sulfatase N-terminal" evidence="5">
    <location>
        <begin position="30"/>
        <end position="348"/>
    </location>
</feature>
<evidence type="ECO:0000256" key="3">
    <source>
        <dbReference type="ARBA" id="ARBA00022801"/>
    </source>
</evidence>
<name>A0A1B8TUW1_9FLAO</name>
<dbReference type="OrthoDB" id="9764377at2"/>
<dbReference type="Gene3D" id="3.40.720.10">
    <property type="entry name" value="Alkaline Phosphatase, subunit A"/>
    <property type="match status" value="1"/>
</dbReference>
<dbReference type="RefSeq" id="WP_068361895.1">
    <property type="nucleotide sequence ID" value="NZ_CP019337.1"/>
</dbReference>
<gene>
    <name evidence="6" type="ORF">LPB301_11580</name>
</gene>
<evidence type="ECO:0000259" key="5">
    <source>
        <dbReference type="Pfam" id="PF00884"/>
    </source>
</evidence>
<dbReference type="CDD" id="cd16144">
    <property type="entry name" value="ARS_like"/>
    <property type="match status" value="1"/>
</dbReference>
<proteinExistence type="inferred from homology"/>
<comment type="caution">
    <text evidence="6">The sequence shown here is derived from an EMBL/GenBank/DDBJ whole genome shotgun (WGS) entry which is preliminary data.</text>
</comment>
<dbReference type="KEGG" id="prn:BW723_04130"/>
<keyword evidence="3" id="KW-0378">Hydrolase</keyword>
<dbReference type="InterPro" id="IPR024607">
    <property type="entry name" value="Sulfatase_CS"/>
</dbReference>
<dbReference type="PANTHER" id="PTHR42693">
    <property type="entry name" value="ARYLSULFATASE FAMILY MEMBER"/>
    <property type="match status" value="1"/>
</dbReference>
<organism evidence="6 7">
    <name type="scientific">Polaribacter reichenbachii</name>
    <dbReference type="NCBI Taxonomy" id="996801"/>
    <lineage>
        <taxon>Bacteria</taxon>
        <taxon>Pseudomonadati</taxon>
        <taxon>Bacteroidota</taxon>
        <taxon>Flavobacteriia</taxon>
        <taxon>Flavobacteriales</taxon>
        <taxon>Flavobacteriaceae</taxon>
    </lineage>
</organism>
<evidence type="ECO:0000256" key="1">
    <source>
        <dbReference type="ARBA" id="ARBA00008779"/>
    </source>
</evidence>